<gene>
    <name evidence="1" type="ORF">METZ01_LOCUS341576</name>
</gene>
<sequence length="67" mass="7929">MEAEVKSWKDMKDRNVLRAADKFKKKMRTGNVLGYTVAHGEFTIFRNDKDWNDAVKHGKDMKWIKVD</sequence>
<protein>
    <submittedName>
        <fullName evidence="1">Uncharacterized protein</fullName>
    </submittedName>
</protein>
<organism evidence="1">
    <name type="scientific">marine metagenome</name>
    <dbReference type="NCBI Taxonomy" id="408172"/>
    <lineage>
        <taxon>unclassified sequences</taxon>
        <taxon>metagenomes</taxon>
        <taxon>ecological metagenomes</taxon>
    </lineage>
</organism>
<name>A0A382QV38_9ZZZZ</name>
<evidence type="ECO:0000313" key="1">
    <source>
        <dbReference type="EMBL" id="SVC88722.1"/>
    </source>
</evidence>
<dbReference type="EMBL" id="UINC01116757">
    <property type="protein sequence ID" value="SVC88722.1"/>
    <property type="molecule type" value="Genomic_DNA"/>
</dbReference>
<dbReference type="AlphaFoldDB" id="A0A382QV38"/>
<reference evidence="1" key="1">
    <citation type="submission" date="2018-05" db="EMBL/GenBank/DDBJ databases">
        <authorList>
            <person name="Lanie J.A."/>
            <person name="Ng W.-L."/>
            <person name="Kazmierczak K.M."/>
            <person name="Andrzejewski T.M."/>
            <person name="Davidsen T.M."/>
            <person name="Wayne K.J."/>
            <person name="Tettelin H."/>
            <person name="Glass J.I."/>
            <person name="Rusch D."/>
            <person name="Podicherti R."/>
            <person name="Tsui H.-C.T."/>
            <person name="Winkler M.E."/>
        </authorList>
    </citation>
    <scope>NUCLEOTIDE SEQUENCE</scope>
</reference>
<proteinExistence type="predicted"/>
<accession>A0A382QV38</accession>